<keyword evidence="6" id="KW-0687">Ribonucleoprotein</keyword>
<dbReference type="GO" id="GO:0005840">
    <property type="term" value="C:ribosome"/>
    <property type="evidence" value="ECO:0007669"/>
    <property type="project" value="UniProtKB-KW"/>
</dbReference>
<name>A0ABS2WNY8_9BACT</name>
<evidence type="ECO:0000256" key="4">
    <source>
        <dbReference type="ARBA" id="ARBA00022884"/>
    </source>
</evidence>
<evidence type="ECO:0000256" key="3">
    <source>
        <dbReference type="ARBA" id="ARBA00022730"/>
    </source>
</evidence>
<comment type="caution">
    <text evidence="9">The sequence shown here is derived from an EMBL/GenBank/DDBJ whole genome shotgun (WGS) entry which is preliminary data.</text>
</comment>
<evidence type="ECO:0000256" key="5">
    <source>
        <dbReference type="ARBA" id="ARBA00022980"/>
    </source>
</evidence>
<dbReference type="Proteomes" id="UP000703590">
    <property type="component" value="Unassembled WGS sequence"/>
</dbReference>
<comment type="subunit">
    <text evidence="7">Part of the 50S ribosomal subunit. Forms a cluster with proteins L14 and L19.</text>
</comment>
<keyword evidence="4" id="KW-0694">RNA-binding</keyword>
<evidence type="ECO:0000256" key="6">
    <source>
        <dbReference type="ARBA" id="ARBA00023274"/>
    </source>
</evidence>
<accession>A0ABS2WNY8</accession>
<dbReference type="Gene3D" id="2.40.30.10">
    <property type="entry name" value="Translation factors"/>
    <property type="match status" value="1"/>
</dbReference>
<keyword evidence="5 9" id="KW-0689">Ribosomal protein</keyword>
<reference evidence="9 10" key="3">
    <citation type="submission" date="2021-02" db="EMBL/GenBank/DDBJ databases">
        <authorList>
            <person name="Merkel A.Y."/>
        </authorList>
    </citation>
    <scope>NUCLEOTIDE SEQUENCE [LARGE SCALE GENOMIC DNA]</scope>
    <source>
        <strain evidence="9 10">T05b</strain>
    </source>
</reference>
<dbReference type="InterPro" id="IPR009000">
    <property type="entry name" value="Transl_B-barrel_sf"/>
</dbReference>
<sequence length="192" mass="20553">MEYIVEKIGMSRTISVPSVPVTLLKVLEAKVCEVGENNTALVAYSDGKKMNKAIAGQQKKYNLSAEYNRFATLEVNAKEAGDLDVAPLQEAKTLKVSLNSKGRGFAGVIKRHGMAGGPASHGSRFHRHGGSIGNCEWPGRVMKGRKMPGHMGNAKTTVQNEVVSFDAENGVLVLKGSTPGFNGAMGRIRIVK</sequence>
<keyword evidence="3" id="KW-0699">rRNA-binding</keyword>
<dbReference type="PANTHER" id="PTHR11229:SF16">
    <property type="entry name" value="LARGE RIBOSOMAL SUBUNIT PROTEIN UL3C"/>
    <property type="match status" value="1"/>
</dbReference>
<dbReference type="PANTHER" id="PTHR11229">
    <property type="entry name" value="50S RIBOSOMAL PROTEIN L3"/>
    <property type="match status" value="1"/>
</dbReference>
<proteinExistence type="inferred from homology"/>
<dbReference type="NCBIfam" id="TIGR03625">
    <property type="entry name" value="L3_bact"/>
    <property type="match status" value="1"/>
</dbReference>
<organism evidence="9 10">
    <name type="scientific">Sulfurospirillum tamanense</name>
    <dbReference type="NCBI Taxonomy" id="2813362"/>
    <lineage>
        <taxon>Bacteria</taxon>
        <taxon>Pseudomonadati</taxon>
        <taxon>Campylobacterota</taxon>
        <taxon>Epsilonproteobacteria</taxon>
        <taxon>Campylobacterales</taxon>
        <taxon>Sulfurospirillaceae</taxon>
        <taxon>Sulfurospirillum</taxon>
    </lineage>
</organism>
<keyword evidence="10" id="KW-1185">Reference proteome</keyword>
<gene>
    <name evidence="9" type="ORF">JWV37_00640</name>
</gene>
<evidence type="ECO:0000256" key="8">
    <source>
        <dbReference type="NCBIfam" id="TIGR03625"/>
    </source>
</evidence>
<evidence type="ECO:0000256" key="7">
    <source>
        <dbReference type="ARBA" id="ARBA00025982"/>
    </source>
</evidence>
<evidence type="ECO:0000256" key="2">
    <source>
        <dbReference type="ARBA" id="ARBA00006540"/>
    </source>
</evidence>
<dbReference type="RefSeq" id="WP_205457710.1">
    <property type="nucleotide sequence ID" value="NZ_JAFHKK010000001.1"/>
</dbReference>
<comment type="function">
    <text evidence="1">One of the primary rRNA binding proteins, it binds directly near the 3'-end of the 23S rRNA, where it nucleates assembly of the 50S subunit.</text>
</comment>
<dbReference type="InterPro" id="IPR000597">
    <property type="entry name" value="Ribosomal_uL3"/>
</dbReference>
<reference evidence="9 10" key="1">
    <citation type="submission" date="2021-02" db="EMBL/GenBank/DDBJ databases">
        <title>Sulfurospirillum tamanensis sp. nov.</title>
        <authorList>
            <person name="Frolova A."/>
            <person name="Merkel A."/>
            <person name="Slobodkin A."/>
        </authorList>
    </citation>
    <scope>NUCLEOTIDE SEQUENCE [LARGE SCALE GENOMIC DNA]</scope>
    <source>
        <strain evidence="9 10">T05b</strain>
    </source>
</reference>
<dbReference type="SUPFAM" id="SSF50447">
    <property type="entry name" value="Translation proteins"/>
    <property type="match status" value="1"/>
</dbReference>
<reference evidence="10" key="2">
    <citation type="submission" date="2021-02" db="EMBL/GenBank/DDBJ databases">
        <title>Sulfurospirillum tamanensis sp. nov.</title>
        <authorList>
            <person name="Merkel A.Y."/>
        </authorList>
    </citation>
    <scope>NUCLEOTIDE SEQUENCE [LARGE SCALE GENOMIC DNA]</scope>
    <source>
        <strain evidence="10">T05b</strain>
    </source>
</reference>
<evidence type="ECO:0000256" key="1">
    <source>
        <dbReference type="ARBA" id="ARBA00002570"/>
    </source>
</evidence>
<evidence type="ECO:0000313" key="10">
    <source>
        <dbReference type="Proteomes" id="UP000703590"/>
    </source>
</evidence>
<evidence type="ECO:0000313" key="9">
    <source>
        <dbReference type="EMBL" id="MBN2963275.1"/>
    </source>
</evidence>
<dbReference type="Pfam" id="PF00297">
    <property type="entry name" value="Ribosomal_L3"/>
    <property type="match status" value="1"/>
</dbReference>
<dbReference type="EMBL" id="JAFHKK010000001">
    <property type="protein sequence ID" value="MBN2963275.1"/>
    <property type="molecule type" value="Genomic_DNA"/>
</dbReference>
<protein>
    <recommendedName>
        <fullName evidence="8">50S ribosomal protein L3</fullName>
    </recommendedName>
</protein>
<comment type="similarity">
    <text evidence="2">Belongs to the universal ribosomal protein uL3 family.</text>
</comment>
<dbReference type="InterPro" id="IPR019927">
    <property type="entry name" value="Ribosomal_uL3_bac/org-type"/>
</dbReference>